<proteinExistence type="inferred from homology"/>
<evidence type="ECO:0000256" key="6">
    <source>
        <dbReference type="SAM" id="Phobius"/>
    </source>
</evidence>
<evidence type="ECO:0000313" key="8">
    <source>
        <dbReference type="Proteomes" id="UP001596028"/>
    </source>
</evidence>
<comment type="subcellular location">
    <subcellularLocation>
        <location evidence="1">Membrane</location>
        <topology evidence="1">Multi-pass membrane protein</topology>
    </subcellularLocation>
</comment>
<comment type="similarity">
    <text evidence="2">Belongs to the UPF0382 family.</text>
</comment>
<evidence type="ECO:0000256" key="3">
    <source>
        <dbReference type="ARBA" id="ARBA00022692"/>
    </source>
</evidence>
<feature type="transmembrane region" description="Helical" evidence="6">
    <location>
        <begin position="71"/>
        <end position="90"/>
    </location>
</feature>
<name>A0ABV9FHI8_9BACL</name>
<evidence type="ECO:0000256" key="5">
    <source>
        <dbReference type="ARBA" id="ARBA00023136"/>
    </source>
</evidence>
<evidence type="ECO:0000313" key="7">
    <source>
        <dbReference type="EMBL" id="MFC4600490.1"/>
    </source>
</evidence>
<dbReference type="EMBL" id="JBHSEP010000016">
    <property type="protein sequence ID" value="MFC4600490.1"/>
    <property type="molecule type" value="Genomic_DNA"/>
</dbReference>
<dbReference type="RefSeq" id="WP_378099612.1">
    <property type="nucleotide sequence ID" value="NZ_JBHSEP010000016.1"/>
</dbReference>
<dbReference type="PANTHER" id="PTHR43461:SF1">
    <property type="entry name" value="TRANSMEMBRANE PROTEIN 256"/>
    <property type="match status" value="1"/>
</dbReference>
<feature type="transmembrane region" description="Helical" evidence="6">
    <location>
        <begin position="41"/>
        <end position="59"/>
    </location>
</feature>
<keyword evidence="8" id="KW-1185">Reference proteome</keyword>
<reference evidence="8" key="1">
    <citation type="journal article" date="2019" name="Int. J. Syst. Evol. Microbiol.">
        <title>The Global Catalogue of Microorganisms (GCM) 10K type strain sequencing project: providing services to taxonomists for standard genome sequencing and annotation.</title>
        <authorList>
            <consortium name="The Broad Institute Genomics Platform"/>
            <consortium name="The Broad Institute Genome Sequencing Center for Infectious Disease"/>
            <person name="Wu L."/>
            <person name="Ma J."/>
        </authorList>
    </citation>
    <scope>NUCLEOTIDE SEQUENCE [LARGE SCALE GENOMIC DNA]</scope>
    <source>
        <strain evidence="8">CCUG 49571</strain>
    </source>
</reference>
<gene>
    <name evidence="7" type="ORF">ACFO3S_19755</name>
</gene>
<keyword evidence="4 6" id="KW-1133">Transmembrane helix</keyword>
<evidence type="ECO:0000256" key="4">
    <source>
        <dbReference type="ARBA" id="ARBA00022989"/>
    </source>
</evidence>
<evidence type="ECO:0000256" key="2">
    <source>
        <dbReference type="ARBA" id="ARBA00009694"/>
    </source>
</evidence>
<organism evidence="7 8">
    <name type="scientific">Cohnella hongkongensis</name>
    <dbReference type="NCBI Taxonomy" id="178337"/>
    <lineage>
        <taxon>Bacteria</taxon>
        <taxon>Bacillati</taxon>
        <taxon>Bacillota</taxon>
        <taxon>Bacilli</taxon>
        <taxon>Bacillales</taxon>
        <taxon>Paenibacillaceae</taxon>
        <taxon>Cohnella</taxon>
    </lineage>
</organism>
<sequence>MNKYTKVGALAAMLSVALGAFGAHMLEDRLTADALDVYDTAVQYQMFHSVGILLVALLIDRLPSPRLAIWAGRLLVVGIVIFSGSLYALALSGVKMLGAITPIGGVAFIAGWICLALAARKGKK</sequence>
<dbReference type="InterPro" id="IPR006696">
    <property type="entry name" value="DUF423"/>
</dbReference>
<keyword evidence="5 6" id="KW-0472">Membrane</keyword>
<protein>
    <submittedName>
        <fullName evidence="7">DUF423 domain-containing protein</fullName>
    </submittedName>
</protein>
<accession>A0ABV9FHI8</accession>
<feature type="transmembrane region" description="Helical" evidence="6">
    <location>
        <begin position="96"/>
        <end position="119"/>
    </location>
</feature>
<keyword evidence="3 6" id="KW-0812">Transmembrane</keyword>
<comment type="caution">
    <text evidence="7">The sequence shown here is derived from an EMBL/GenBank/DDBJ whole genome shotgun (WGS) entry which is preliminary data.</text>
</comment>
<dbReference type="Pfam" id="PF04241">
    <property type="entry name" value="DUF423"/>
    <property type="match status" value="1"/>
</dbReference>
<dbReference type="PANTHER" id="PTHR43461">
    <property type="entry name" value="TRANSMEMBRANE PROTEIN 256"/>
    <property type="match status" value="1"/>
</dbReference>
<dbReference type="Proteomes" id="UP001596028">
    <property type="component" value="Unassembled WGS sequence"/>
</dbReference>
<evidence type="ECO:0000256" key="1">
    <source>
        <dbReference type="ARBA" id="ARBA00004141"/>
    </source>
</evidence>